<dbReference type="GO" id="GO:0055085">
    <property type="term" value="P:transmembrane transport"/>
    <property type="evidence" value="ECO:0007669"/>
    <property type="project" value="InterPro"/>
</dbReference>
<evidence type="ECO:0000313" key="10">
    <source>
        <dbReference type="EMBL" id="NVY95864.1"/>
    </source>
</evidence>
<evidence type="ECO:0000256" key="5">
    <source>
        <dbReference type="ARBA" id="ARBA00022692"/>
    </source>
</evidence>
<dbReference type="PANTHER" id="PTHR42929">
    <property type="entry name" value="INNER MEMBRANE ABC TRANSPORTER PERMEASE PROTEIN YDCU-RELATED-RELATED"/>
    <property type="match status" value="1"/>
</dbReference>
<evidence type="ECO:0000256" key="7">
    <source>
        <dbReference type="ARBA" id="ARBA00023136"/>
    </source>
</evidence>
<feature type="transmembrane region" description="Helical" evidence="8">
    <location>
        <begin position="247"/>
        <end position="266"/>
    </location>
</feature>
<dbReference type="InterPro" id="IPR035906">
    <property type="entry name" value="MetI-like_sf"/>
</dbReference>
<dbReference type="PANTHER" id="PTHR42929:SF1">
    <property type="entry name" value="INNER MEMBRANE ABC TRANSPORTER PERMEASE PROTEIN YDCU-RELATED"/>
    <property type="match status" value="1"/>
</dbReference>
<dbReference type="SUPFAM" id="SSF161098">
    <property type="entry name" value="MetI-like"/>
    <property type="match status" value="1"/>
</dbReference>
<keyword evidence="3 8" id="KW-0813">Transport</keyword>
<comment type="similarity">
    <text evidence="2">Belongs to the binding-protein-dependent transport system permease family. CysTW subfamily.</text>
</comment>
<comment type="subcellular location">
    <subcellularLocation>
        <location evidence="1 8">Cell membrane</location>
        <topology evidence="1 8">Multi-pass membrane protein</topology>
    </subcellularLocation>
</comment>
<feature type="transmembrane region" description="Helical" evidence="8">
    <location>
        <begin position="93"/>
        <end position="114"/>
    </location>
</feature>
<proteinExistence type="inferred from homology"/>
<dbReference type="CDD" id="cd06261">
    <property type="entry name" value="TM_PBP2"/>
    <property type="match status" value="1"/>
</dbReference>
<organism evidence="10 11">
    <name type="scientific">Bombilactobacillus apium</name>
    <dbReference type="NCBI Taxonomy" id="2675299"/>
    <lineage>
        <taxon>Bacteria</taxon>
        <taxon>Bacillati</taxon>
        <taxon>Bacillota</taxon>
        <taxon>Bacilli</taxon>
        <taxon>Lactobacillales</taxon>
        <taxon>Lactobacillaceae</taxon>
        <taxon>Bombilactobacillus</taxon>
    </lineage>
</organism>
<gene>
    <name evidence="10" type="ORF">HU830_01395</name>
</gene>
<dbReference type="InterPro" id="IPR000515">
    <property type="entry name" value="MetI-like"/>
</dbReference>
<evidence type="ECO:0000256" key="6">
    <source>
        <dbReference type="ARBA" id="ARBA00022989"/>
    </source>
</evidence>
<evidence type="ECO:0000313" key="11">
    <source>
        <dbReference type="Proteomes" id="UP000563523"/>
    </source>
</evidence>
<evidence type="ECO:0000256" key="4">
    <source>
        <dbReference type="ARBA" id="ARBA00022475"/>
    </source>
</evidence>
<evidence type="ECO:0000256" key="2">
    <source>
        <dbReference type="ARBA" id="ARBA00007069"/>
    </source>
</evidence>
<feature type="transmembrane region" description="Helical" evidence="8">
    <location>
        <begin position="134"/>
        <end position="153"/>
    </location>
</feature>
<keyword evidence="6 8" id="KW-1133">Transmembrane helix</keyword>
<dbReference type="PROSITE" id="PS50928">
    <property type="entry name" value="ABC_TM1"/>
    <property type="match status" value="1"/>
</dbReference>
<dbReference type="Gene3D" id="1.10.3720.10">
    <property type="entry name" value="MetI-like"/>
    <property type="match status" value="1"/>
</dbReference>
<dbReference type="RefSeq" id="WP_176942028.1">
    <property type="nucleotide sequence ID" value="NZ_JABZEC010000001.1"/>
</dbReference>
<evidence type="ECO:0000256" key="8">
    <source>
        <dbReference type="RuleBase" id="RU363032"/>
    </source>
</evidence>
<evidence type="ECO:0000256" key="3">
    <source>
        <dbReference type="ARBA" id="ARBA00022448"/>
    </source>
</evidence>
<keyword evidence="7 8" id="KW-0472">Membrane</keyword>
<reference evidence="10 11" key="1">
    <citation type="submission" date="2020-06" db="EMBL/GenBank/DDBJ databases">
        <authorList>
            <person name="Kang J."/>
        </authorList>
    </citation>
    <scope>NUCLEOTIDE SEQUENCE [LARGE SCALE GENOMIC DNA]</scope>
    <source>
        <strain evidence="10 11">DCY120</strain>
    </source>
</reference>
<accession>A0A850QVP9</accession>
<evidence type="ECO:0000259" key="9">
    <source>
        <dbReference type="PROSITE" id="PS50928"/>
    </source>
</evidence>
<dbReference type="GO" id="GO:0005886">
    <property type="term" value="C:plasma membrane"/>
    <property type="evidence" value="ECO:0007669"/>
    <property type="project" value="UniProtKB-SubCell"/>
</dbReference>
<keyword evidence="4" id="KW-1003">Cell membrane</keyword>
<feature type="domain" description="ABC transmembrane type-1" evidence="9">
    <location>
        <begin position="56"/>
        <end position="262"/>
    </location>
</feature>
<name>A0A850QVP9_9LACO</name>
<feature type="transmembrane region" description="Helical" evidence="8">
    <location>
        <begin position="196"/>
        <end position="215"/>
    </location>
</feature>
<sequence>MLSNKKGKLLLLPGLIIVLLFLIGPLLLILGPTLSGENTNNSYWGLISNYSNLKIIGRTFFIAIITTFVTLILGFTVAFWINNKAQKKKRFWTILILFPILTNAIVRNFTWIIILGKNGILNNILIKSHLIVTPLPLLYTSFSIVIGSVYLFLPIMITTLLSSLEELDPNLEAAASICGAKPAVILRKIILPQLRVGILTGLTLVFAGAMTAYTTPQILGGNRSLVLSTLIYQQAMTLGDWTQASRIALILIVITLCWTGGMHYLMRRRKGLKHV</sequence>
<keyword evidence="11" id="KW-1185">Reference proteome</keyword>
<protein>
    <submittedName>
        <fullName evidence="10">ABC transporter permease</fullName>
    </submittedName>
</protein>
<evidence type="ECO:0000256" key="1">
    <source>
        <dbReference type="ARBA" id="ARBA00004651"/>
    </source>
</evidence>
<dbReference type="EMBL" id="JABZEC010000001">
    <property type="protein sequence ID" value="NVY95864.1"/>
    <property type="molecule type" value="Genomic_DNA"/>
</dbReference>
<dbReference type="Pfam" id="PF00528">
    <property type="entry name" value="BPD_transp_1"/>
    <property type="match status" value="1"/>
</dbReference>
<dbReference type="AlphaFoldDB" id="A0A850QVP9"/>
<dbReference type="Proteomes" id="UP000563523">
    <property type="component" value="Unassembled WGS sequence"/>
</dbReference>
<comment type="caution">
    <text evidence="10">The sequence shown here is derived from an EMBL/GenBank/DDBJ whole genome shotgun (WGS) entry which is preliminary data.</text>
</comment>
<keyword evidence="5 8" id="KW-0812">Transmembrane</keyword>
<feature type="transmembrane region" description="Helical" evidence="8">
    <location>
        <begin position="60"/>
        <end position="81"/>
    </location>
</feature>